<feature type="region of interest" description="Disordered" evidence="1">
    <location>
        <begin position="130"/>
        <end position="169"/>
    </location>
</feature>
<feature type="region of interest" description="Disordered" evidence="1">
    <location>
        <begin position="54"/>
        <end position="112"/>
    </location>
</feature>
<comment type="caution">
    <text evidence="2">The sequence shown here is derived from an EMBL/GenBank/DDBJ whole genome shotgun (WGS) entry which is preliminary data.</text>
</comment>
<feature type="compositionally biased region" description="Low complexity" evidence="1">
    <location>
        <begin position="132"/>
        <end position="154"/>
    </location>
</feature>
<feature type="compositionally biased region" description="Acidic residues" evidence="1">
    <location>
        <begin position="275"/>
        <end position="288"/>
    </location>
</feature>
<feature type="compositionally biased region" description="Low complexity" evidence="1">
    <location>
        <begin position="54"/>
        <end position="90"/>
    </location>
</feature>
<protein>
    <submittedName>
        <fullName evidence="2">Uncharacterized protein</fullName>
    </submittedName>
</protein>
<keyword evidence="3" id="KW-1185">Reference proteome</keyword>
<feature type="region of interest" description="Disordered" evidence="1">
    <location>
        <begin position="250"/>
        <end position="288"/>
    </location>
</feature>
<dbReference type="EMBL" id="BQNB010017337">
    <property type="protein sequence ID" value="GJT62012.1"/>
    <property type="molecule type" value="Genomic_DNA"/>
</dbReference>
<dbReference type="Proteomes" id="UP001151760">
    <property type="component" value="Unassembled WGS sequence"/>
</dbReference>
<name>A0ABQ5FFG1_9ASTR</name>
<reference evidence="2" key="1">
    <citation type="journal article" date="2022" name="Int. J. Mol. Sci.">
        <title>Draft Genome of Tanacetum Coccineum: Genomic Comparison of Closely Related Tanacetum-Family Plants.</title>
        <authorList>
            <person name="Yamashiro T."/>
            <person name="Shiraishi A."/>
            <person name="Nakayama K."/>
            <person name="Satake H."/>
        </authorList>
    </citation>
    <scope>NUCLEOTIDE SEQUENCE</scope>
</reference>
<organism evidence="2 3">
    <name type="scientific">Tanacetum coccineum</name>
    <dbReference type="NCBI Taxonomy" id="301880"/>
    <lineage>
        <taxon>Eukaryota</taxon>
        <taxon>Viridiplantae</taxon>
        <taxon>Streptophyta</taxon>
        <taxon>Embryophyta</taxon>
        <taxon>Tracheophyta</taxon>
        <taxon>Spermatophyta</taxon>
        <taxon>Magnoliopsida</taxon>
        <taxon>eudicotyledons</taxon>
        <taxon>Gunneridae</taxon>
        <taxon>Pentapetalae</taxon>
        <taxon>asterids</taxon>
        <taxon>campanulids</taxon>
        <taxon>Asterales</taxon>
        <taxon>Asteraceae</taxon>
        <taxon>Asteroideae</taxon>
        <taxon>Anthemideae</taxon>
        <taxon>Anthemidinae</taxon>
        <taxon>Tanacetum</taxon>
    </lineage>
</organism>
<proteinExistence type="predicted"/>
<reference evidence="2" key="2">
    <citation type="submission" date="2022-01" db="EMBL/GenBank/DDBJ databases">
        <authorList>
            <person name="Yamashiro T."/>
            <person name="Shiraishi A."/>
            <person name="Satake H."/>
            <person name="Nakayama K."/>
        </authorList>
    </citation>
    <scope>NUCLEOTIDE SEQUENCE</scope>
</reference>
<accession>A0ABQ5FFG1</accession>
<feature type="compositionally biased region" description="Polar residues" evidence="1">
    <location>
        <begin position="91"/>
        <end position="100"/>
    </location>
</feature>
<sequence length="288" mass="30773">MCILANTSRPYCTHPNGSRKLLTARKRVGPFPARRLAWRRVSHRSSDRYYSLDFTSDSSSSGSSLDSSSDISSGSSSDSLSDSSLVHSLGQSHSGPSTRAASPRLVDPPVRTPRCGEAFMRWRSAPLSTLFPPTTSESSPDSSSKRSLYLSSPSARPSRNRCRSPATLVPSSTPVLRSIAPALTDLSPRKRFRDSYSFEVSGEEHMKIGTTDAETVADSGISKGVGAHTEDGLGMGVEVATSDIREDGEEFKAKASARGTTEIVVDPLATGDISEPTEGDDPDLESTL</sequence>
<gene>
    <name evidence="2" type="ORF">Tco_1005545</name>
</gene>
<evidence type="ECO:0000256" key="1">
    <source>
        <dbReference type="SAM" id="MobiDB-lite"/>
    </source>
</evidence>
<evidence type="ECO:0000313" key="3">
    <source>
        <dbReference type="Proteomes" id="UP001151760"/>
    </source>
</evidence>
<evidence type="ECO:0000313" key="2">
    <source>
        <dbReference type="EMBL" id="GJT62012.1"/>
    </source>
</evidence>